<accession>A0A2P2MZ50</accession>
<dbReference type="EMBL" id="GGEC01055024">
    <property type="protein sequence ID" value="MBX35508.1"/>
    <property type="molecule type" value="Transcribed_RNA"/>
</dbReference>
<proteinExistence type="predicted"/>
<sequence>MTPFQNTTNLQSITQHSKQIRVQPRCHLLQMNYKQ</sequence>
<reference evidence="1" key="1">
    <citation type="submission" date="2018-02" db="EMBL/GenBank/DDBJ databases">
        <title>Rhizophora mucronata_Transcriptome.</title>
        <authorList>
            <person name="Meera S.P."/>
            <person name="Sreeshan A."/>
            <person name="Augustine A."/>
        </authorList>
    </citation>
    <scope>NUCLEOTIDE SEQUENCE</scope>
    <source>
        <tissue evidence="1">Leaf</tissue>
    </source>
</reference>
<protein>
    <submittedName>
        <fullName evidence="1">Uncharacterized protein</fullName>
    </submittedName>
</protein>
<organism evidence="1">
    <name type="scientific">Rhizophora mucronata</name>
    <name type="common">Asiatic mangrove</name>
    <dbReference type="NCBI Taxonomy" id="61149"/>
    <lineage>
        <taxon>Eukaryota</taxon>
        <taxon>Viridiplantae</taxon>
        <taxon>Streptophyta</taxon>
        <taxon>Embryophyta</taxon>
        <taxon>Tracheophyta</taxon>
        <taxon>Spermatophyta</taxon>
        <taxon>Magnoliopsida</taxon>
        <taxon>eudicotyledons</taxon>
        <taxon>Gunneridae</taxon>
        <taxon>Pentapetalae</taxon>
        <taxon>rosids</taxon>
        <taxon>fabids</taxon>
        <taxon>Malpighiales</taxon>
        <taxon>Rhizophoraceae</taxon>
        <taxon>Rhizophora</taxon>
    </lineage>
</organism>
<name>A0A2P2MZ50_RHIMU</name>
<evidence type="ECO:0000313" key="1">
    <source>
        <dbReference type="EMBL" id="MBX35508.1"/>
    </source>
</evidence>
<dbReference type="AlphaFoldDB" id="A0A2P2MZ50"/>